<evidence type="ECO:0000256" key="7">
    <source>
        <dbReference type="ARBA" id="ARBA00012153"/>
    </source>
</evidence>
<evidence type="ECO:0000256" key="1">
    <source>
        <dbReference type="ARBA" id="ARBA00000141"/>
    </source>
</evidence>
<dbReference type="InterPro" id="IPR000422">
    <property type="entry name" value="DHBP_synthase_RibB"/>
</dbReference>
<dbReference type="NCBIfam" id="TIGR00506">
    <property type="entry name" value="ribB"/>
    <property type="match status" value="1"/>
</dbReference>
<feature type="site" description="Essential for catalytic activity" evidence="14">
    <location>
        <position position="164"/>
    </location>
</feature>
<evidence type="ECO:0000313" key="17">
    <source>
        <dbReference type="Proteomes" id="UP001461960"/>
    </source>
</evidence>
<dbReference type="NCBIfam" id="NF010626">
    <property type="entry name" value="PRK14019.1"/>
    <property type="match status" value="1"/>
</dbReference>
<keyword evidence="9 14" id="KW-0686">Riboflavin biosynthesis</keyword>
<evidence type="ECO:0000256" key="9">
    <source>
        <dbReference type="ARBA" id="ARBA00022619"/>
    </source>
</evidence>
<evidence type="ECO:0000313" key="16">
    <source>
        <dbReference type="EMBL" id="MEN2751816.1"/>
    </source>
</evidence>
<dbReference type="Pfam" id="PF00925">
    <property type="entry name" value="GTP_cyclohydro2"/>
    <property type="match status" value="1"/>
</dbReference>
<comment type="cofactor">
    <cofactor evidence="14">
        <name>Mg(2+)</name>
        <dbReference type="ChEBI" id="CHEBI:18420"/>
    </cofactor>
    <cofactor evidence="14">
        <name>Mn(2+)</name>
        <dbReference type="ChEBI" id="CHEBI:29035"/>
    </cofactor>
    <text evidence="14">Binds 2 divalent metal cations per subunit. Magnesium or manganese.</text>
</comment>
<feature type="binding site" evidence="14">
    <location>
        <position position="143"/>
    </location>
    <ligand>
        <name>Mg(2+)</name>
        <dbReference type="ChEBI" id="CHEBI:18420"/>
        <label>2</label>
    </ligand>
</feature>
<dbReference type="InterPro" id="IPR017945">
    <property type="entry name" value="DHBP_synth_RibB-like_a/b_dom"/>
</dbReference>
<comment type="similarity">
    <text evidence="14">Belongs to the DHBP synthase family.</text>
</comment>
<feature type="binding site" evidence="14">
    <location>
        <position position="32"/>
    </location>
    <ligand>
        <name>D-ribulose 5-phosphate</name>
        <dbReference type="ChEBI" id="CHEBI:58121"/>
    </ligand>
</feature>
<feature type="binding site" evidence="14">
    <location>
        <begin position="140"/>
        <end position="144"/>
    </location>
    <ligand>
        <name>D-ribulose 5-phosphate</name>
        <dbReference type="ChEBI" id="CHEBI:58121"/>
    </ligand>
</feature>
<keyword evidence="10 14" id="KW-0479">Metal-binding</keyword>
<feature type="binding site" evidence="14">
    <location>
        <position position="28"/>
    </location>
    <ligand>
        <name>Mg(2+)</name>
        <dbReference type="ChEBI" id="CHEBI:18420"/>
        <label>2</label>
    </ligand>
</feature>
<dbReference type="Gene3D" id="3.90.870.10">
    <property type="entry name" value="DHBP synthase"/>
    <property type="match status" value="1"/>
</dbReference>
<evidence type="ECO:0000256" key="2">
    <source>
        <dbReference type="ARBA" id="ARBA00001936"/>
    </source>
</evidence>
<dbReference type="Gene3D" id="3.40.50.10990">
    <property type="entry name" value="GTP cyclohydrolase II"/>
    <property type="match status" value="1"/>
</dbReference>
<keyword evidence="12 14" id="KW-0464">Manganese</keyword>
<evidence type="ECO:0000256" key="8">
    <source>
        <dbReference type="ARBA" id="ARBA00018836"/>
    </source>
</evidence>
<dbReference type="Pfam" id="PF00926">
    <property type="entry name" value="DHBP_synthase"/>
    <property type="match status" value="1"/>
</dbReference>
<comment type="cofactor">
    <cofactor evidence="2">
        <name>Mn(2+)</name>
        <dbReference type="ChEBI" id="CHEBI:29035"/>
    </cofactor>
</comment>
<accession>A0ABU9XAU8</accession>
<dbReference type="HAMAP" id="MF_00180">
    <property type="entry name" value="RibB"/>
    <property type="match status" value="1"/>
</dbReference>
<protein>
    <recommendedName>
        <fullName evidence="8 14">3,4-dihydroxy-2-butanone 4-phosphate synthase</fullName>
        <shortName evidence="14">DHBP synthase</shortName>
        <ecNumber evidence="7 14">4.1.99.12</ecNumber>
    </recommendedName>
</protein>
<organism evidence="16 17">
    <name type="scientific">Psychrobacter saeujeotis</name>
    <dbReference type="NCBI Taxonomy" id="3143436"/>
    <lineage>
        <taxon>Bacteria</taxon>
        <taxon>Pseudomonadati</taxon>
        <taxon>Pseudomonadota</taxon>
        <taxon>Gammaproteobacteria</taxon>
        <taxon>Moraxellales</taxon>
        <taxon>Moraxellaceae</taxon>
        <taxon>Psychrobacter</taxon>
    </lineage>
</organism>
<keyword evidence="11 14" id="KW-0460">Magnesium</keyword>
<dbReference type="GO" id="GO:0003935">
    <property type="term" value="F:GTP cyclohydrolase II activity"/>
    <property type="evidence" value="ECO:0007669"/>
    <property type="project" value="UniProtKB-EC"/>
</dbReference>
<feature type="domain" description="GTP cyclohydrolase II" evidence="15">
    <location>
        <begin position="210"/>
        <end position="364"/>
    </location>
</feature>
<comment type="subunit">
    <text evidence="14">Homodimer.</text>
</comment>
<keyword evidence="17" id="KW-1185">Reference proteome</keyword>
<comment type="similarity">
    <text evidence="6">In the C-terminal section; belongs to the GTP cyclohydrolase II family.</text>
</comment>
<feature type="binding site" evidence="14">
    <location>
        <position position="28"/>
    </location>
    <ligand>
        <name>Mg(2+)</name>
        <dbReference type="ChEBI" id="CHEBI:18420"/>
        <label>1</label>
    </ligand>
</feature>
<evidence type="ECO:0000256" key="10">
    <source>
        <dbReference type="ARBA" id="ARBA00022723"/>
    </source>
</evidence>
<dbReference type="EC" id="4.1.99.12" evidence="7 14"/>
<dbReference type="PANTHER" id="PTHR21327">
    <property type="entry name" value="GTP CYCLOHYDROLASE II-RELATED"/>
    <property type="match status" value="1"/>
</dbReference>
<comment type="function">
    <text evidence="3 14">Catalyzes the conversion of D-ribulose 5-phosphate to formate and 3,4-dihydroxy-2-butanone 4-phosphate.</text>
</comment>
<dbReference type="PIRSF" id="PIRSF001259">
    <property type="entry name" value="RibA"/>
    <property type="match status" value="1"/>
</dbReference>
<evidence type="ECO:0000256" key="4">
    <source>
        <dbReference type="ARBA" id="ARBA00004904"/>
    </source>
</evidence>
<evidence type="ECO:0000256" key="11">
    <source>
        <dbReference type="ARBA" id="ARBA00022842"/>
    </source>
</evidence>
<feature type="site" description="Essential for catalytic activity" evidence="14">
    <location>
        <position position="126"/>
    </location>
</feature>
<gene>
    <name evidence="16" type="primary">ribBA</name>
    <name evidence="14" type="synonym">ribB</name>
    <name evidence="16" type="ORF">AAIR29_09245</name>
</gene>
<dbReference type="RefSeq" id="WP_299218681.1">
    <property type="nucleotide sequence ID" value="NZ_JBDGHN010000005.1"/>
</dbReference>
<dbReference type="InterPro" id="IPR032677">
    <property type="entry name" value="GTP_cyclohydro_II"/>
</dbReference>
<evidence type="ECO:0000256" key="13">
    <source>
        <dbReference type="ARBA" id="ARBA00023239"/>
    </source>
</evidence>
<dbReference type="InterPro" id="IPR036144">
    <property type="entry name" value="RibA-like_sf"/>
</dbReference>
<dbReference type="EMBL" id="JBDGHN010000005">
    <property type="protein sequence ID" value="MEN2751816.1"/>
    <property type="molecule type" value="Genomic_DNA"/>
</dbReference>
<comment type="pathway">
    <text evidence="4 14">Cofactor biosynthesis; riboflavin biosynthesis; 2-hydroxy-3-oxobutyl phosphate from D-ribulose 5-phosphate: step 1/1.</text>
</comment>
<dbReference type="SUPFAM" id="SSF55821">
    <property type="entry name" value="YrdC/RibB"/>
    <property type="match status" value="1"/>
</dbReference>
<comment type="caution">
    <text evidence="16">The sequence shown here is derived from an EMBL/GenBank/DDBJ whole genome shotgun (WGS) entry which is preliminary data.</text>
</comment>
<dbReference type="Proteomes" id="UP001461960">
    <property type="component" value="Unassembled WGS sequence"/>
</dbReference>
<evidence type="ECO:0000259" key="15">
    <source>
        <dbReference type="Pfam" id="PF00925"/>
    </source>
</evidence>
<keyword evidence="16" id="KW-0378">Hydrolase</keyword>
<name>A0ABU9XAU8_9GAMM</name>
<comment type="catalytic activity">
    <reaction evidence="1 14">
        <text>D-ribulose 5-phosphate = (2S)-2-hydroxy-3-oxobutyl phosphate + formate + H(+)</text>
        <dbReference type="Rhea" id="RHEA:18457"/>
        <dbReference type="ChEBI" id="CHEBI:15378"/>
        <dbReference type="ChEBI" id="CHEBI:15740"/>
        <dbReference type="ChEBI" id="CHEBI:58121"/>
        <dbReference type="ChEBI" id="CHEBI:58830"/>
        <dbReference type="EC" id="4.1.99.12"/>
    </reaction>
</comment>
<evidence type="ECO:0000256" key="5">
    <source>
        <dbReference type="ARBA" id="ARBA00005520"/>
    </source>
</evidence>
<feature type="binding site" evidence="14">
    <location>
        <begin position="27"/>
        <end position="28"/>
    </location>
    <ligand>
        <name>D-ribulose 5-phosphate</name>
        <dbReference type="ChEBI" id="CHEBI:58121"/>
    </ligand>
</feature>
<evidence type="ECO:0000256" key="12">
    <source>
        <dbReference type="ARBA" id="ARBA00023211"/>
    </source>
</evidence>
<evidence type="ECO:0000256" key="14">
    <source>
        <dbReference type="HAMAP-Rule" id="MF_00180"/>
    </source>
</evidence>
<evidence type="ECO:0000256" key="3">
    <source>
        <dbReference type="ARBA" id="ARBA00002284"/>
    </source>
</evidence>
<sequence length="376" mass="41062">MSLNTIPEIIEDIRAGKMVILMDDEDRENEGDIIMAATHVRPEDVNFMITHARGLVCLTLSQARCQQLALPLMSDRNEAKFSTNFTVSIEAAEGVTTGISAADRARTIQAAVSSAAKPEDIVQPGHIFPIMAQNGGVLHRAGHTEAGCDLARLAGLEPAAVIVEIINADGTMARRDDLEIFAQEHDIKIGTIADLINYRIANEQTVEEIESHPFETEYGTFTLHRFREFGADETHLALVKGDVSKGVSTVRVHGFHPLRDLFAAKNDTTGRGGWSVQSALEEISASERGVLVWIGSHQPVDLGDALDKASENQSLSTIAQQPYRSIGVGAQILRHLGVRDMHLLSSPMKFYALSGFELNVIDFIQAPTQYLNKDGQ</sequence>
<proteinExistence type="inferred from homology"/>
<dbReference type="SUPFAM" id="SSF142695">
    <property type="entry name" value="RibA-like"/>
    <property type="match status" value="1"/>
</dbReference>
<comment type="similarity">
    <text evidence="5">In the N-terminal section; belongs to the DHBP synthase family.</text>
</comment>
<dbReference type="PANTHER" id="PTHR21327:SF34">
    <property type="entry name" value="3,4-DIHYDROXY-2-BUTANONE 4-PHOSPHATE SYNTHASE"/>
    <property type="match status" value="1"/>
</dbReference>
<dbReference type="GO" id="GO:0008686">
    <property type="term" value="F:3,4-dihydroxy-2-butanone-4-phosphate synthase activity"/>
    <property type="evidence" value="ECO:0007669"/>
    <property type="project" value="UniProtKB-EC"/>
</dbReference>
<keyword evidence="13 14" id="KW-0456">Lyase</keyword>
<evidence type="ECO:0000256" key="6">
    <source>
        <dbReference type="ARBA" id="ARBA00008976"/>
    </source>
</evidence>
<reference evidence="16 17" key="1">
    <citation type="submission" date="2024-05" db="EMBL/GenBank/DDBJ databases">
        <authorList>
            <person name="Kim H.-Y."/>
            <person name="Kim E."/>
            <person name="Cai Y."/>
            <person name="Yang S.-M."/>
            <person name="Lee W."/>
        </authorList>
    </citation>
    <scope>NUCLEOTIDE SEQUENCE [LARGE SCALE GENOMIC DNA]</scope>
    <source>
        <strain evidence="16 17">FBL11</strain>
    </source>
</reference>